<evidence type="ECO:0000256" key="12">
    <source>
        <dbReference type="RuleBase" id="RU004006"/>
    </source>
</evidence>
<evidence type="ECO:0000256" key="4">
    <source>
        <dbReference type="ARBA" id="ARBA00022730"/>
    </source>
</evidence>
<evidence type="ECO:0000256" key="13">
    <source>
        <dbReference type="RuleBase" id="RU004008"/>
    </source>
</evidence>
<dbReference type="GO" id="GO:0003735">
    <property type="term" value="F:structural constituent of ribosome"/>
    <property type="evidence" value="ECO:0007669"/>
    <property type="project" value="InterPro"/>
</dbReference>
<dbReference type="GO" id="GO:0006412">
    <property type="term" value="P:translation"/>
    <property type="evidence" value="ECO:0007669"/>
    <property type="project" value="UniProtKB-UniRule"/>
</dbReference>
<dbReference type="KEGG" id="aac:Aaci_2706"/>
<dbReference type="HOGENOM" id="CLU_083987_3_3_9"/>
<evidence type="ECO:0000256" key="11">
    <source>
        <dbReference type="RuleBase" id="RU004005"/>
    </source>
</evidence>
<dbReference type="GO" id="GO:0019843">
    <property type="term" value="F:rRNA binding"/>
    <property type="evidence" value="ECO:0007669"/>
    <property type="project" value="UniProtKB-UniRule"/>
</dbReference>
<dbReference type="GO" id="GO:0022625">
    <property type="term" value="C:cytosolic large ribosomal subunit"/>
    <property type="evidence" value="ECO:0007669"/>
    <property type="project" value="TreeGrafter"/>
</dbReference>
<reference evidence="15" key="1">
    <citation type="submission" date="2009-09" db="EMBL/GenBank/DDBJ databases">
        <title>The complete chromosome of Alicyclobacillus acidocaldarius subsp. acidocaldarius DSM 446.</title>
        <authorList>
            <consortium name="US DOE Joint Genome Institute (JGI-PGF)"/>
            <person name="Lucas S."/>
            <person name="Copeland A."/>
            <person name="Lapidus A."/>
            <person name="Glavina del Rio T."/>
            <person name="Dalin E."/>
            <person name="Tice H."/>
            <person name="Bruce D."/>
            <person name="Goodwin L."/>
            <person name="Pitluck S."/>
            <person name="Kyrpides N."/>
            <person name="Mavromatis K."/>
            <person name="Ivanova N."/>
            <person name="Ovchinnikova G."/>
            <person name="Chertkov O."/>
            <person name="Sims D."/>
            <person name="Brettin T."/>
            <person name="Detter J.C."/>
            <person name="Han C."/>
            <person name="Larimer F."/>
            <person name="Land M."/>
            <person name="Hauser L."/>
            <person name="Markowitz V."/>
            <person name="Cheng J.-F."/>
            <person name="Hugenholtz P."/>
            <person name="Woyke T."/>
            <person name="Wu D."/>
            <person name="Pukall R."/>
            <person name="Klenk H.-P."/>
            <person name="Eisen J.A."/>
        </authorList>
    </citation>
    <scope>NUCLEOTIDE SEQUENCE [LARGE SCALE GENOMIC DNA]</scope>
    <source>
        <strain evidence="15">ATCC 27009 / DSM 446 / BCRC 14685 / JCM 5260 / KCTC 1825 / NBRC 15652 / NCIMB 11725 / NRRL B-14509 / 104-IA</strain>
    </source>
</reference>
<comment type="function">
    <text evidence="8">This protein binds specifically to 23S rRNA; its binding is stimulated by other ribosomal proteins, e.g. L4, L17, and L20. It is important during the early stages of 50S assembly. It makes multiple contacts with different domains of the 23S rRNA in the assembled 50S subunit and ribosome.</text>
</comment>
<evidence type="ECO:0000256" key="9">
    <source>
        <dbReference type="ARBA" id="ARBA00035207"/>
    </source>
</evidence>
<comment type="function">
    <text evidence="10 13">This protein binds specifically to 23S rRNA; its binding is stimulated by other ribosomal proteins, e.g., L4, L17, and L20. It is important during the early stages of 50S assembly. It makes multiple contacts with different domains of the 23S rRNA in the assembled 50S subunit and ribosome.</text>
</comment>
<dbReference type="EMBL" id="CP001727">
    <property type="protein sequence ID" value="ACV59710.1"/>
    <property type="molecule type" value="Genomic_DNA"/>
</dbReference>
<name>C8WTW8_ALIAD</name>
<dbReference type="eggNOG" id="COG0091">
    <property type="taxonomic scope" value="Bacteria"/>
</dbReference>
<dbReference type="PROSITE" id="PS00464">
    <property type="entry name" value="RIBOSOMAL_L22"/>
    <property type="match status" value="1"/>
</dbReference>
<dbReference type="FunFam" id="3.90.470.10:FF:000011">
    <property type="entry name" value="50S ribosomal protein L22"/>
    <property type="match status" value="1"/>
</dbReference>
<dbReference type="HAMAP" id="MF_01331_B">
    <property type="entry name" value="Ribosomal_uL22_B"/>
    <property type="match status" value="1"/>
</dbReference>
<gene>
    <name evidence="10" type="primary">rplV</name>
    <name evidence="14" type="ordered locus">Aaci_2706</name>
</gene>
<dbReference type="CDD" id="cd00336">
    <property type="entry name" value="Ribosomal_L22"/>
    <property type="match status" value="1"/>
</dbReference>
<dbReference type="SUPFAM" id="SSF54843">
    <property type="entry name" value="Ribosomal protein L22"/>
    <property type="match status" value="1"/>
</dbReference>
<reference evidence="14 15" key="2">
    <citation type="journal article" date="2010" name="Stand. Genomic Sci.">
        <title>Complete genome sequence of Alicyclobacillus acidocaldarius type strain (104-IA).</title>
        <authorList>
            <person name="Mavromatis K."/>
            <person name="Sikorski J."/>
            <person name="Lapidus A."/>
            <person name="Glavina Del Rio T."/>
            <person name="Copeland A."/>
            <person name="Tice H."/>
            <person name="Cheng J.F."/>
            <person name="Lucas S."/>
            <person name="Chen F."/>
            <person name="Nolan M."/>
            <person name="Bruce D."/>
            <person name="Goodwin L."/>
            <person name="Pitluck S."/>
            <person name="Ivanova N."/>
            <person name="Ovchinnikova G."/>
            <person name="Pati A."/>
            <person name="Chen A."/>
            <person name="Palaniappan K."/>
            <person name="Land M."/>
            <person name="Hauser L."/>
            <person name="Chang Y.J."/>
            <person name="Jeffries C.D."/>
            <person name="Chain P."/>
            <person name="Meincke L."/>
            <person name="Sims D."/>
            <person name="Chertkov O."/>
            <person name="Han C."/>
            <person name="Brettin T."/>
            <person name="Detter J.C."/>
            <person name="Wahrenburg C."/>
            <person name="Rohde M."/>
            <person name="Pukall R."/>
            <person name="Goker M."/>
            <person name="Bristow J."/>
            <person name="Eisen J.A."/>
            <person name="Markowitz V."/>
            <person name="Hugenholtz P."/>
            <person name="Klenk H.P."/>
            <person name="Kyrpides N.C."/>
        </authorList>
    </citation>
    <scope>NUCLEOTIDE SEQUENCE [LARGE SCALE GENOMIC DNA]</scope>
    <source>
        <strain evidence="15">ATCC 27009 / DSM 446 / BCRC 14685 / JCM 5260 / KCTC 1825 / NBRC 15652 / NCIMB 11725 / NRRL B-14509 / 104-IA</strain>
    </source>
</reference>
<evidence type="ECO:0000256" key="2">
    <source>
        <dbReference type="ARBA" id="ARBA00009451"/>
    </source>
</evidence>
<dbReference type="InterPro" id="IPR001063">
    <property type="entry name" value="Ribosomal_uL22"/>
</dbReference>
<comment type="subunit">
    <text evidence="3 10 12">Part of the 50S ribosomal subunit.</text>
</comment>
<evidence type="ECO:0000256" key="3">
    <source>
        <dbReference type="ARBA" id="ARBA00011838"/>
    </source>
</evidence>
<comment type="similarity">
    <text evidence="2 10 11">Belongs to the universal ribosomal protein uL22 family.</text>
</comment>
<evidence type="ECO:0000256" key="10">
    <source>
        <dbReference type="HAMAP-Rule" id="MF_01331"/>
    </source>
</evidence>
<accession>C8WTW8</accession>
<organism evidence="14 15">
    <name type="scientific">Alicyclobacillus acidocaldarius subsp. acidocaldarius (strain ATCC 27009 / DSM 446 / BCRC 14685 / JCM 5260 / KCTC 1825 / NBRC 15652 / NCIMB 11725 / NRRL B-14509 / 104-IA)</name>
    <name type="common">Bacillus acidocaldarius</name>
    <dbReference type="NCBI Taxonomy" id="521098"/>
    <lineage>
        <taxon>Bacteria</taxon>
        <taxon>Bacillati</taxon>
        <taxon>Bacillota</taxon>
        <taxon>Bacilli</taxon>
        <taxon>Bacillales</taxon>
        <taxon>Alicyclobacillaceae</taxon>
        <taxon>Alicyclobacillus</taxon>
    </lineage>
</organism>
<sequence length="118" mass="13407">MVSTQSETRTARAVARYLRIAPRKARLVVDLVRGKNVQEALAILKFTPRAASPLVEKVLRSAIANAENNHNMDVDKLYIKEIYVDEGPTLKRWHPRAQGRAFSIFKRTSHITVVLAER</sequence>
<dbReference type="InterPro" id="IPR047867">
    <property type="entry name" value="Ribosomal_uL22_bac/org-type"/>
</dbReference>
<dbReference type="PANTHER" id="PTHR13501:SF8">
    <property type="entry name" value="LARGE RIBOSOMAL SUBUNIT PROTEIN UL22M"/>
    <property type="match status" value="1"/>
</dbReference>
<comment type="function">
    <text evidence="1 10">The globular domain of the protein is located near the polypeptide exit tunnel on the outside of the subunit, while an extended beta-hairpin is found that lines the wall of the exit tunnel in the center of the 70S ribosome.</text>
</comment>
<keyword evidence="5 10" id="KW-0694">RNA-binding</keyword>
<evidence type="ECO:0000313" key="14">
    <source>
        <dbReference type="EMBL" id="ACV59710.1"/>
    </source>
</evidence>
<dbReference type="Pfam" id="PF00237">
    <property type="entry name" value="Ribosomal_L22"/>
    <property type="match status" value="1"/>
</dbReference>
<dbReference type="AlphaFoldDB" id="C8WTW8"/>
<dbReference type="InterPro" id="IPR036394">
    <property type="entry name" value="Ribosomal_uL22_sf"/>
</dbReference>
<dbReference type="InterPro" id="IPR018260">
    <property type="entry name" value="Ribosomal_uL22_CS"/>
</dbReference>
<protein>
    <recommendedName>
        <fullName evidence="9 10">Large ribosomal subunit protein uL22</fullName>
    </recommendedName>
</protein>
<dbReference type="RefSeq" id="WP_012811928.1">
    <property type="nucleotide sequence ID" value="NC_013205.1"/>
</dbReference>
<evidence type="ECO:0000256" key="7">
    <source>
        <dbReference type="ARBA" id="ARBA00023274"/>
    </source>
</evidence>
<keyword evidence="15" id="KW-1185">Reference proteome</keyword>
<dbReference type="PANTHER" id="PTHR13501">
    <property type="entry name" value="CHLOROPLAST 50S RIBOSOMAL PROTEIN L22-RELATED"/>
    <property type="match status" value="1"/>
</dbReference>
<dbReference type="Proteomes" id="UP000001917">
    <property type="component" value="Chromosome"/>
</dbReference>
<dbReference type="Gene3D" id="3.90.470.10">
    <property type="entry name" value="Ribosomal protein L22/L17"/>
    <property type="match status" value="1"/>
</dbReference>
<dbReference type="STRING" id="521098.Aaci_2706"/>
<dbReference type="NCBIfam" id="TIGR01044">
    <property type="entry name" value="rplV_bact"/>
    <property type="match status" value="1"/>
</dbReference>
<keyword evidence="4 10" id="KW-0699">rRNA-binding</keyword>
<keyword evidence="7 10" id="KW-0687">Ribonucleoprotein</keyword>
<dbReference type="InterPro" id="IPR005727">
    <property type="entry name" value="Ribosomal_uL22_bac/chlpt-type"/>
</dbReference>
<evidence type="ECO:0000313" key="15">
    <source>
        <dbReference type="Proteomes" id="UP000001917"/>
    </source>
</evidence>
<evidence type="ECO:0000256" key="5">
    <source>
        <dbReference type="ARBA" id="ARBA00022884"/>
    </source>
</evidence>
<evidence type="ECO:0000256" key="8">
    <source>
        <dbReference type="ARBA" id="ARBA00025084"/>
    </source>
</evidence>
<evidence type="ECO:0000256" key="1">
    <source>
        <dbReference type="ARBA" id="ARBA00003478"/>
    </source>
</evidence>
<keyword evidence="6 10" id="KW-0689">Ribosomal protein</keyword>
<evidence type="ECO:0000256" key="6">
    <source>
        <dbReference type="ARBA" id="ARBA00022980"/>
    </source>
</evidence>
<proteinExistence type="inferred from homology"/>